<dbReference type="InterPro" id="IPR013791">
    <property type="entry name" value="RNA3'-term_phos_cycl_insert"/>
</dbReference>
<dbReference type="PROSITE" id="PS01287">
    <property type="entry name" value="RTC"/>
    <property type="match status" value="1"/>
</dbReference>
<dbReference type="InterPro" id="IPR020719">
    <property type="entry name" value="RNA3'_term_phos_cycl-like_CS"/>
</dbReference>
<evidence type="ECO:0000256" key="6">
    <source>
        <dbReference type="ARBA" id="ARBA00024481"/>
    </source>
</evidence>
<comment type="similarity">
    <text evidence="1">Belongs to the RNA 3'-terminal cyclase family. Type 1 subfamily.</text>
</comment>
<evidence type="ECO:0000256" key="2">
    <source>
        <dbReference type="ARBA" id="ARBA00012725"/>
    </source>
</evidence>
<comment type="catalytic activity">
    <reaction evidence="6">
        <text>a 3'-end 3'-phospho-ribonucleotide-RNA + ATP = a 3'-end 2',3'-cyclophospho-ribonucleotide-RNA + AMP + diphosphate</text>
        <dbReference type="Rhea" id="RHEA:23976"/>
        <dbReference type="Rhea" id="RHEA-COMP:10463"/>
        <dbReference type="Rhea" id="RHEA-COMP:10464"/>
        <dbReference type="ChEBI" id="CHEBI:30616"/>
        <dbReference type="ChEBI" id="CHEBI:33019"/>
        <dbReference type="ChEBI" id="CHEBI:83062"/>
        <dbReference type="ChEBI" id="CHEBI:83064"/>
        <dbReference type="ChEBI" id="CHEBI:456215"/>
        <dbReference type="EC" id="6.5.1.4"/>
    </reaction>
</comment>
<dbReference type="GO" id="GO:0005524">
    <property type="term" value="F:ATP binding"/>
    <property type="evidence" value="ECO:0007669"/>
    <property type="project" value="UniProtKB-KW"/>
</dbReference>
<dbReference type="FunCoup" id="A0A672G590">
    <property type="interactions" value="690"/>
</dbReference>
<dbReference type="GO" id="GO:0003963">
    <property type="term" value="F:RNA-3'-phosphate cyclase activity"/>
    <property type="evidence" value="ECO:0007669"/>
    <property type="project" value="UniProtKB-EC"/>
</dbReference>
<evidence type="ECO:0000256" key="5">
    <source>
        <dbReference type="ARBA" id="ARBA00022741"/>
    </source>
</evidence>
<dbReference type="PANTHER" id="PTHR11096:SF0">
    <property type="entry name" value="RNA 3'-TERMINAL PHOSPHATE CYCLASE"/>
    <property type="match status" value="1"/>
</dbReference>
<dbReference type="SUPFAM" id="SSF52913">
    <property type="entry name" value="RNA 3'-terminal phosphate cyclase, RPTC, insert domain"/>
    <property type="match status" value="1"/>
</dbReference>
<dbReference type="GO" id="GO:0005634">
    <property type="term" value="C:nucleus"/>
    <property type="evidence" value="ECO:0007669"/>
    <property type="project" value="TreeGrafter"/>
</dbReference>
<dbReference type="PIRSF" id="PIRSF005378">
    <property type="entry name" value="RNA3'_term_phos_cycl_euk"/>
    <property type="match status" value="1"/>
</dbReference>
<dbReference type="GO" id="GO:0006396">
    <property type="term" value="P:RNA processing"/>
    <property type="evidence" value="ECO:0007669"/>
    <property type="project" value="InterPro"/>
</dbReference>
<organism evidence="13 14">
    <name type="scientific">Salarias fasciatus</name>
    <name type="common">Jewelled blenny</name>
    <name type="synonym">Blennius fasciatus</name>
    <dbReference type="NCBI Taxonomy" id="181472"/>
    <lineage>
        <taxon>Eukaryota</taxon>
        <taxon>Metazoa</taxon>
        <taxon>Chordata</taxon>
        <taxon>Craniata</taxon>
        <taxon>Vertebrata</taxon>
        <taxon>Euteleostomi</taxon>
        <taxon>Actinopterygii</taxon>
        <taxon>Neopterygii</taxon>
        <taxon>Teleostei</taxon>
        <taxon>Neoteleostei</taxon>
        <taxon>Acanthomorphata</taxon>
        <taxon>Ovalentaria</taxon>
        <taxon>Blenniimorphae</taxon>
        <taxon>Blenniiformes</taxon>
        <taxon>Blennioidei</taxon>
        <taxon>Blenniidae</taxon>
        <taxon>Salariinae</taxon>
        <taxon>Salarias</taxon>
    </lineage>
</organism>
<evidence type="ECO:0000256" key="4">
    <source>
        <dbReference type="ARBA" id="ARBA00022598"/>
    </source>
</evidence>
<dbReference type="NCBIfam" id="TIGR03399">
    <property type="entry name" value="RNA_3prim_cycl"/>
    <property type="match status" value="1"/>
</dbReference>
<name>A0A672G590_SALFA</name>
<dbReference type="SUPFAM" id="SSF55205">
    <property type="entry name" value="EPT/RTPC-like"/>
    <property type="match status" value="2"/>
</dbReference>
<dbReference type="InterPro" id="IPR013792">
    <property type="entry name" value="RNA3'P_cycl/enolpyr_Trfase_a/b"/>
</dbReference>
<reference evidence="13" key="2">
    <citation type="submission" date="2025-09" db="UniProtKB">
        <authorList>
            <consortium name="Ensembl"/>
        </authorList>
    </citation>
    <scope>IDENTIFICATION</scope>
</reference>
<evidence type="ECO:0000256" key="8">
    <source>
        <dbReference type="ARBA" id="ARBA00045867"/>
    </source>
</evidence>
<evidence type="ECO:0000256" key="3">
    <source>
        <dbReference type="ARBA" id="ARBA00021428"/>
    </source>
</evidence>
<dbReference type="HAMAP" id="MF_00200">
    <property type="entry name" value="RTC"/>
    <property type="match status" value="1"/>
</dbReference>
<dbReference type="OMA" id="WSPPIDY"/>
<keyword evidence="4" id="KW-0436">Ligase</keyword>
<evidence type="ECO:0000256" key="1">
    <source>
        <dbReference type="ARBA" id="ARBA00009206"/>
    </source>
</evidence>
<evidence type="ECO:0000256" key="7">
    <source>
        <dbReference type="ARBA" id="ARBA00032543"/>
    </source>
</evidence>
<keyword evidence="14" id="KW-1185">Reference proteome</keyword>
<dbReference type="Ensembl" id="ENSSFAT00005013949.1">
    <property type="protein sequence ID" value="ENSSFAP00005013382.1"/>
    <property type="gene ID" value="ENSSFAG00005007277.1"/>
</dbReference>
<proteinExistence type="inferred from homology"/>
<dbReference type="InterPro" id="IPR023797">
    <property type="entry name" value="RNA3'_phos_cyclase_dom"/>
</dbReference>
<feature type="binding site" evidence="10">
    <location>
        <begin position="293"/>
        <end position="297"/>
    </location>
    <ligand>
        <name>ATP</name>
        <dbReference type="ChEBI" id="CHEBI:30616"/>
    </ligand>
</feature>
<evidence type="ECO:0000259" key="11">
    <source>
        <dbReference type="Pfam" id="PF01137"/>
    </source>
</evidence>
<evidence type="ECO:0000313" key="14">
    <source>
        <dbReference type="Proteomes" id="UP000472267"/>
    </source>
</evidence>
<dbReference type="Proteomes" id="UP000472267">
    <property type="component" value="Unassembled WGS sequence"/>
</dbReference>
<dbReference type="Gene3D" id="3.30.360.20">
    <property type="entry name" value="RNA 3'-terminal phosphate cyclase, insert domain"/>
    <property type="match status" value="1"/>
</dbReference>
<dbReference type="Gene3D" id="3.65.10.20">
    <property type="entry name" value="RNA 3'-terminal phosphate cyclase domain"/>
    <property type="match status" value="1"/>
</dbReference>
<keyword evidence="10" id="KW-0067">ATP-binding</keyword>
<dbReference type="InterPro" id="IPR036553">
    <property type="entry name" value="RPTC_insert"/>
</dbReference>
<dbReference type="FunFam" id="3.30.360.20:FF:000002">
    <property type="entry name" value="RNA terminal phosphate cyclase-like 1"/>
    <property type="match status" value="1"/>
</dbReference>
<dbReference type="InterPro" id="IPR037136">
    <property type="entry name" value="RNA3'_phos_cyclase_dom_sf"/>
</dbReference>
<dbReference type="InterPro" id="IPR000228">
    <property type="entry name" value="RNA3'_term_phos_cyc"/>
</dbReference>
<accession>A0A672G590</accession>
<dbReference type="AlphaFoldDB" id="A0A672G590"/>
<feature type="binding site" evidence="10">
    <location>
        <position position="104"/>
    </location>
    <ligand>
        <name>ATP</name>
        <dbReference type="ChEBI" id="CHEBI:30616"/>
    </ligand>
</feature>
<dbReference type="PANTHER" id="PTHR11096">
    <property type="entry name" value="RNA 3' TERMINAL PHOSPHATE CYCLASE"/>
    <property type="match status" value="1"/>
</dbReference>
<evidence type="ECO:0000313" key="13">
    <source>
        <dbReference type="Ensembl" id="ENSSFAP00005013382.1"/>
    </source>
</evidence>
<feature type="active site" description="Tele-AMP-histidine intermediate" evidence="9">
    <location>
        <position position="319"/>
    </location>
</feature>
<evidence type="ECO:0000256" key="9">
    <source>
        <dbReference type="PIRSR" id="PIRSR005378-1"/>
    </source>
</evidence>
<sequence length="369" mass="38194">PNMEPVELDGSVMEGGGQILRVCAALSCITGTPIRVRNIRAGRSTPGLRPQHLCGLQLLSQMTSGLLQGSEVGSTHITLEPRAVGGGAYTADTHTAGSVCLLLQASLPVSLFSNQRTDLVLKGGTETELAPHSDYTLKVFKPIVEKFGVQFDFDVVKRGFYPKGGGVVSVSVQPIRQLQPVVMETRGGVARITGTAFVAGVLPIKLAKAMSAAAARALRAHVAGAHVDVAATNESQSAFGNGSGILLVAETTGGCLLASSALGKRGVSPEQVGVAAAEALLGNLRHGGCVDDFLQDQLVIFMALASGRSRIRTGPPTLHTRTAIHVAEALTKAKFTITKCEDASADANASASDSYLIECDGAGVENTDL</sequence>
<keyword evidence="5 10" id="KW-0547">Nucleotide-binding</keyword>
<protein>
    <recommendedName>
        <fullName evidence="3">RNA 3'-terminal phosphate cyclase</fullName>
        <ecNumber evidence="2">6.5.1.4</ecNumber>
    </recommendedName>
    <alternativeName>
        <fullName evidence="7">RNA terminal phosphate cyclase domain-containing protein 1</fullName>
    </alternativeName>
</protein>
<reference evidence="13" key="1">
    <citation type="submission" date="2025-08" db="UniProtKB">
        <authorList>
            <consortium name="Ensembl"/>
        </authorList>
    </citation>
    <scope>IDENTIFICATION</scope>
</reference>
<gene>
    <name evidence="13" type="primary">rtca</name>
</gene>
<dbReference type="InParanoid" id="A0A672G590"/>
<dbReference type="Pfam" id="PF01137">
    <property type="entry name" value="RTC"/>
    <property type="match status" value="1"/>
</dbReference>
<dbReference type="InterPro" id="IPR017770">
    <property type="entry name" value="RNA3'_term_phos_cyc_type_1"/>
</dbReference>
<feature type="domain" description="RNA 3'-terminal phosphate cyclase insert" evidence="12">
    <location>
        <begin position="185"/>
        <end position="284"/>
    </location>
</feature>
<evidence type="ECO:0000256" key="10">
    <source>
        <dbReference type="PIRSR" id="PIRSR005378-2"/>
    </source>
</evidence>
<feature type="domain" description="RNA 3'-terminal phosphate cyclase" evidence="11">
    <location>
        <begin position="13"/>
        <end position="337"/>
    </location>
</feature>
<comment type="function">
    <text evidence="8">Catalyzes the conversion of 3'-phosphate to a 2',3'-cyclic phosphodiester at the end of RNA. The mechanism of action of the enzyme occurs in 3 steps: (A) adenylation of the enzyme by ATP; (B) transfer of adenylate to an RNA-N3'P to produce RNA-N3'PP5'A; (C) and attack of the adjacent 2'-hydroxyl on the 3'-phosphorus in the diester linkage to produce the cyclic end product. Likely functions in some aspects of cellular RNA processing. Function plays an important role in regulating axon regeneration by inhibiting central nervous system (CNS) axon regeneration following optic nerve injury.</text>
</comment>
<dbReference type="Pfam" id="PF05189">
    <property type="entry name" value="RTC_insert"/>
    <property type="match status" value="1"/>
</dbReference>
<dbReference type="EC" id="6.5.1.4" evidence="2"/>
<evidence type="ECO:0000259" key="12">
    <source>
        <dbReference type="Pfam" id="PF05189"/>
    </source>
</evidence>